<keyword evidence="14" id="KW-1185">Reference proteome</keyword>
<dbReference type="InterPro" id="IPR013497">
    <property type="entry name" value="Topo_IA_cen"/>
</dbReference>
<dbReference type="Gene3D" id="1.10.290.10">
    <property type="entry name" value="Topoisomerase I, domain 4"/>
    <property type="match status" value="1"/>
</dbReference>
<evidence type="ECO:0000256" key="9">
    <source>
        <dbReference type="ARBA" id="ARBA00023235"/>
    </source>
</evidence>
<keyword evidence="3" id="KW-0479">Metal-binding</keyword>
<dbReference type="PANTHER" id="PTHR42785">
    <property type="entry name" value="DNA TOPOISOMERASE, TYPE IA, CORE"/>
    <property type="match status" value="1"/>
</dbReference>
<organism evidence="13 14">
    <name type="scientific">Archangium lansingense</name>
    <dbReference type="NCBI Taxonomy" id="2995310"/>
    <lineage>
        <taxon>Bacteria</taxon>
        <taxon>Pseudomonadati</taxon>
        <taxon>Myxococcota</taxon>
        <taxon>Myxococcia</taxon>
        <taxon>Myxococcales</taxon>
        <taxon>Cystobacterineae</taxon>
        <taxon>Archangiaceae</taxon>
        <taxon>Archangium</taxon>
    </lineage>
</organism>
<dbReference type="PANTHER" id="PTHR42785:SF1">
    <property type="entry name" value="DNA TOPOISOMERASE"/>
    <property type="match status" value="1"/>
</dbReference>
<dbReference type="Pfam" id="PF01751">
    <property type="entry name" value="Toprim"/>
    <property type="match status" value="1"/>
</dbReference>
<dbReference type="SMART" id="SM00436">
    <property type="entry name" value="TOP1Bc"/>
    <property type="match status" value="1"/>
</dbReference>
<dbReference type="InterPro" id="IPR006171">
    <property type="entry name" value="TOPRIM_dom"/>
</dbReference>
<name>A0ABT4AQ17_9BACT</name>
<comment type="function">
    <text evidence="10">Releases the supercoiling and torsional tension of DNA, which is introduced during the DNA replication and transcription, by transiently cleaving and rejoining one strand of the DNA duplex. Introduces a single-strand break via transesterification at a target site in duplex DNA. The scissile phosphodiester is attacked by the catalytic tyrosine of the enzyme, resulting in the formation of a DNA-(5'-phosphotyrosyl)-enzyme intermediate and the expulsion of a 3'-OH DNA strand. The free DNA strand then undergoes passage around the unbroken strand, thus removing DNA supercoils. Finally, in the religation step, the DNA 3'-OH attacks the covalent intermediate to expel the active-site tyrosine and restore the DNA phosphodiester backbone.</text>
</comment>
<evidence type="ECO:0000256" key="6">
    <source>
        <dbReference type="ARBA" id="ARBA00022842"/>
    </source>
</evidence>
<dbReference type="GO" id="GO:0003917">
    <property type="term" value="F:DNA topoisomerase type I (single strand cut, ATP-independent) activity"/>
    <property type="evidence" value="ECO:0007669"/>
    <property type="project" value="UniProtKB-EC"/>
</dbReference>
<dbReference type="InterPro" id="IPR000380">
    <property type="entry name" value="Topo_IA"/>
</dbReference>
<dbReference type="CDD" id="cd03363">
    <property type="entry name" value="TOPRIM_TopoIA_TopoI"/>
    <property type="match status" value="1"/>
</dbReference>
<feature type="site" description="Interaction with DNA" evidence="10">
    <location>
        <position position="138"/>
    </location>
</feature>
<keyword evidence="4" id="KW-0863">Zinc-finger</keyword>
<protein>
    <recommendedName>
        <fullName evidence="10">DNA topoisomerase 1</fullName>
        <ecNumber evidence="10">5.6.2.1</ecNumber>
    </recommendedName>
    <alternativeName>
        <fullName evidence="10">DNA topoisomerase I</fullName>
    </alternativeName>
</protein>
<evidence type="ECO:0000256" key="1">
    <source>
        <dbReference type="ARBA" id="ARBA00000213"/>
    </source>
</evidence>
<dbReference type="Pfam" id="PF01131">
    <property type="entry name" value="Topoisom_bac"/>
    <property type="match status" value="1"/>
</dbReference>
<dbReference type="InterPro" id="IPR013825">
    <property type="entry name" value="Topo_IA_cen_sub2"/>
</dbReference>
<feature type="domain" description="Topo IA-type catalytic" evidence="12">
    <location>
        <begin position="124"/>
        <end position="541"/>
    </location>
</feature>
<dbReference type="HAMAP" id="MF_00952">
    <property type="entry name" value="Topoisom_1_prok"/>
    <property type="match status" value="1"/>
</dbReference>
<dbReference type="InterPro" id="IPR003602">
    <property type="entry name" value="Topo_IA_DNA-bd_dom"/>
</dbReference>
<evidence type="ECO:0000256" key="10">
    <source>
        <dbReference type="HAMAP-Rule" id="MF_00952"/>
    </source>
</evidence>
<feature type="domain" description="Toprim" evidence="11">
    <location>
        <begin position="1"/>
        <end position="110"/>
    </location>
</feature>
<evidence type="ECO:0000259" key="12">
    <source>
        <dbReference type="PROSITE" id="PS52039"/>
    </source>
</evidence>
<dbReference type="SUPFAM" id="SSF56712">
    <property type="entry name" value="Prokaryotic type I DNA topoisomerase"/>
    <property type="match status" value="1"/>
</dbReference>
<reference evidence="13 14" key="1">
    <citation type="submission" date="2022-11" db="EMBL/GenBank/DDBJ databases">
        <title>Minimal conservation of predation-associated metabolite biosynthetic gene clusters underscores biosynthetic potential of Myxococcota including descriptions for ten novel species: Archangium lansinium sp. nov., Myxococcus landrumus sp. nov., Nannocystis bai.</title>
        <authorList>
            <person name="Ahearne A."/>
            <person name="Stevens C."/>
            <person name="Phillips K."/>
        </authorList>
    </citation>
    <scope>NUCLEOTIDE SEQUENCE [LARGE SCALE GENOMIC DNA]</scope>
    <source>
        <strain evidence="13 14">MIWBW</strain>
    </source>
</reference>
<feature type="site" description="Interaction with DNA" evidence="10">
    <location>
        <position position="285"/>
    </location>
</feature>
<keyword evidence="6" id="KW-0460">Magnesium</keyword>
<dbReference type="NCBIfam" id="TIGR01051">
    <property type="entry name" value="topA_bact"/>
    <property type="match status" value="1"/>
</dbReference>
<dbReference type="Gene3D" id="1.10.460.10">
    <property type="entry name" value="Topoisomerase I, domain 2"/>
    <property type="match status" value="1"/>
</dbReference>
<evidence type="ECO:0000256" key="8">
    <source>
        <dbReference type="ARBA" id="ARBA00023125"/>
    </source>
</evidence>
<feature type="site" description="Interaction with DNA" evidence="10">
    <location>
        <position position="31"/>
    </location>
</feature>
<feature type="region of interest" description="Interaction with DNA" evidence="10">
    <location>
        <begin position="157"/>
        <end position="162"/>
    </location>
</feature>
<feature type="site" description="Interaction with DNA" evidence="10">
    <location>
        <position position="135"/>
    </location>
</feature>
<dbReference type="Proteomes" id="UP001207654">
    <property type="component" value="Unassembled WGS sequence"/>
</dbReference>
<evidence type="ECO:0000256" key="4">
    <source>
        <dbReference type="ARBA" id="ARBA00022771"/>
    </source>
</evidence>
<evidence type="ECO:0000313" key="14">
    <source>
        <dbReference type="Proteomes" id="UP001207654"/>
    </source>
</evidence>
<dbReference type="InterPro" id="IPR023405">
    <property type="entry name" value="Topo_IA_core_domain"/>
</dbReference>
<evidence type="ECO:0000259" key="11">
    <source>
        <dbReference type="PROSITE" id="PS50880"/>
    </source>
</evidence>
<dbReference type="Gene3D" id="3.30.65.10">
    <property type="entry name" value="Bacterial Topoisomerase I, domain 1"/>
    <property type="match status" value="2"/>
</dbReference>
<dbReference type="RefSeq" id="WP_267542651.1">
    <property type="nucleotide sequence ID" value="NZ_JAPNKA010000002.1"/>
</dbReference>
<sequence length="775" mass="85129">MLLVVVESPTKAKKIQQFLGAGYQVLPSGGHVRDLPLKDLGVDLSTFRAQYEVLEPKASFLARIRAAAKDAEHVFLASDPDREGEAIAWHLAQELRLKRYSRARFDQITAKAVEAALKAAGSLDTALVDAQQARRILDRIVGWKVSPLLQPLGKNHSAGRVQSAALHLVVEREKARKAFRPRDYWTLSARYGNELVGRYATLNDKGEVEDTQLSSQAEADAVVARARGPHVVKHVERKPSERKAPAPFTTMELQQAAGRRLKLSIDATMQLAQELFEGGHITYHRTDSPALSEEALAIARAFIAHDFPAGLPDKPNVAKAKGNAQEAHEAIRPTSLEEDLPEGLAGDAAALYRLIRARFLASQCKPAVYDTTTVVVESGDTSWRARGAVRAFEGWQHYVDDAGADDDKQDELPRVEVGQALELVAIDSAKKQTQPPPRFTLLSLAKEMERTGIGRPSTYAQIAGKEGVLLRRQYIEEDSKGFITPTVRGQAVDEVLSEAFASLVAVDYTAQLEETLDTIAEGKASHVEHLRTWWADFERRLGAAPSAVEQLLRKRPELAAAAPDAPKPTGKQCPRCGEGELLLCPGKRGEFLACSRWRATPKCDYTAPLDVKAAARPCPRCTKAMEEVQGKSGPYVRCLDKDGCGYMGDVDAQPHPEPCPKCQGALERTRGKHGPYARCLKKDCEGTRDLAETVDEKCPQCLTAPMKDKGDFLSCSTYPACKGTWDKKELAQARKLNRTCPKCSVRRLRPGKNARGPFVGCSGYPTCKHIEEKPK</sequence>
<comment type="caution">
    <text evidence="10">Lacks conserved residue(s) required for the propagation of feature annotation.</text>
</comment>
<comment type="subunit">
    <text evidence="10">Monomer.</text>
</comment>
<dbReference type="PROSITE" id="PS52039">
    <property type="entry name" value="TOPO_IA_2"/>
    <property type="match status" value="1"/>
</dbReference>
<evidence type="ECO:0000256" key="3">
    <source>
        <dbReference type="ARBA" id="ARBA00022723"/>
    </source>
</evidence>
<dbReference type="Gene3D" id="2.70.20.10">
    <property type="entry name" value="Topoisomerase I, domain 3"/>
    <property type="match status" value="1"/>
</dbReference>
<accession>A0ABT4AQ17</accession>
<keyword evidence="7 10" id="KW-0799">Topoisomerase</keyword>
<gene>
    <name evidence="10 13" type="primary">topA</name>
    <name evidence="13" type="ORF">OV287_55975</name>
</gene>
<evidence type="ECO:0000256" key="5">
    <source>
        <dbReference type="ARBA" id="ARBA00022833"/>
    </source>
</evidence>
<dbReference type="Gene3D" id="3.40.50.140">
    <property type="match status" value="1"/>
</dbReference>
<dbReference type="Pfam" id="PF01396">
    <property type="entry name" value="Zn_ribbon_Top1"/>
    <property type="match status" value="5"/>
</dbReference>
<evidence type="ECO:0000313" key="13">
    <source>
        <dbReference type="EMBL" id="MCY1083774.1"/>
    </source>
</evidence>
<feature type="site" description="Interaction with DNA" evidence="10">
    <location>
        <position position="134"/>
    </location>
</feature>
<dbReference type="InterPro" id="IPR028612">
    <property type="entry name" value="Topoisom_1_IA"/>
</dbReference>
<dbReference type="PROSITE" id="PS50880">
    <property type="entry name" value="TOPRIM"/>
    <property type="match status" value="1"/>
</dbReference>
<feature type="active site" description="O-(5'-phospho-DNA)-tyrosine intermediate" evidence="10">
    <location>
        <position position="283"/>
    </location>
</feature>
<dbReference type="InterPro" id="IPR005733">
    <property type="entry name" value="TopoI_bac-type"/>
</dbReference>
<dbReference type="PRINTS" id="PR00417">
    <property type="entry name" value="PRTPISMRASEI"/>
</dbReference>
<comment type="caution">
    <text evidence="13">The sequence shown here is derived from an EMBL/GenBank/DDBJ whole genome shotgun (WGS) entry which is preliminary data.</text>
</comment>
<dbReference type="InterPro" id="IPR013498">
    <property type="entry name" value="Topo_IA_Znf"/>
</dbReference>
<dbReference type="InterPro" id="IPR013824">
    <property type="entry name" value="Topo_IA_cen_sub1"/>
</dbReference>
<dbReference type="SMART" id="SM00493">
    <property type="entry name" value="TOPRIM"/>
    <property type="match status" value="1"/>
</dbReference>
<dbReference type="EC" id="5.6.2.1" evidence="10"/>
<evidence type="ECO:0000256" key="2">
    <source>
        <dbReference type="ARBA" id="ARBA00009446"/>
    </source>
</evidence>
<dbReference type="EMBL" id="JAPNKA010000002">
    <property type="protein sequence ID" value="MCY1083774.1"/>
    <property type="molecule type" value="Genomic_DNA"/>
</dbReference>
<dbReference type="InterPro" id="IPR013826">
    <property type="entry name" value="Topo_IA_cen_sub3"/>
</dbReference>
<feature type="site" description="Interaction with DNA" evidence="10">
    <location>
        <position position="472"/>
    </location>
</feature>
<dbReference type="InterPro" id="IPR003601">
    <property type="entry name" value="Topo_IA_2"/>
</dbReference>
<dbReference type="SMART" id="SM00437">
    <property type="entry name" value="TOP1Ac"/>
    <property type="match status" value="1"/>
</dbReference>
<keyword evidence="5" id="KW-0862">Zinc</keyword>
<proteinExistence type="inferred from homology"/>
<keyword evidence="8 10" id="KW-0238">DNA-binding</keyword>
<dbReference type="InterPro" id="IPR034149">
    <property type="entry name" value="TOPRIM_TopoI"/>
</dbReference>
<keyword evidence="9 10" id="KW-0413">Isomerase</keyword>
<evidence type="ECO:0000256" key="7">
    <source>
        <dbReference type="ARBA" id="ARBA00023029"/>
    </source>
</evidence>
<dbReference type="CDD" id="cd00186">
    <property type="entry name" value="TOP1Ac"/>
    <property type="match status" value="1"/>
</dbReference>
<comment type="catalytic activity">
    <reaction evidence="1 10">
        <text>ATP-independent breakage of single-stranded DNA, followed by passage and rejoining.</text>
        <dbReference type="EC" id="5.6.2.1"/>
    </reaction>
</comment>
<comment type="similarity">
    <text evidence="2 10">Belongs to the type IA topoisomerase family.</text>
</comment>